<gene>
    <name evidence="2" type="ORF">GMD42_00675</name>
</gene>
<comment type="caution">
    <text evidence="2">The sequence shown here is derived from an EMBL/GenBank/DDBJ whole genome shotgun (WGS) entry which is preliminary data.</text>
</comment>
<sequence length="60" mass="6651">MCVTCGCGGKKATVEELDQTKTHEHPHAEDGHVHRDSDQHRHHHDAGHHEHGSAGAHKHE</sequence>
<feature type="compositionally biased region" description="Basic and acidic residues" evidence="1">
    <location>
        <begin position="13"/>
        <end position="39"/>
    </location>
</feature>
<evidence type="ECO:0000313" key="3">
    <source>
        <dbReference type="Proteomes" id="UP000462362"/>
    </source>
</evidence>
<dbReference type="EMBL" id="WNCL01000001">
    <property type="protein sequence ID" value="MTU42157.1"/>
    <property type="molecule type" value="Genomic_DNA"/>
</dbReference>
<reference evidence="2 3" key="1">
    <citation type="journal article" date="2019" name="Nat. Med.">
        <title>A library of human gut bacterial isolates paired with longitudinal multiomics data enables mechanistic microbiome research.</title>
        <authorList>
            <person name="Poyet M."/>
            <person name="Groussin M."/>
            <person name="Gibbons S.M."/>
            <person name="Avila-Pacheco J."/>
            <person name="Jiang X."/>
            <person name="Kearney S.M."/>
            <person name="Perrotta A.R."/>
            <person name="Berdy B."/>
            <person name="Zhao S."/>
            <person name="Lieberman T.D."/>
            <person name="Swanson P.K."/>
            <person name="Smith M."/>
            <person name="Roesemann S."/>
            <person name="Alexander J.E."/>
            <person name="Rich S.A."/>
            <person name="Livny J."/>
            <person name="Vlamakis H."/>
            <person name="Clish C."/>
            <person name="Bullock K."/>
            <person name="Deik A."/>
            <person name="Scott J."/>
            <person name="Pierce K.A."/>
            <person name="Xavier R.J."/>
            <person name="Alm E.J."/>
        </authorList>
    </citation>
    <scope>NUCLEOTIDE SEQUENCE [LARGE SCALE GENOMIC DNA]</scope>
    <source>
        <strain evidence="2 3">BIOML-A2</strain>
    </source>
</reference>
<name>A0A6I3RY78_9BURK</name>
<feature type="region of interest" description="Disordered" evidence="1">
    <location>
        <begin position="13"/>
        <end position="60"/>
    </location>
</feature>
<dbReference type="RefSeq" id="WP_021867606.1">
    <property type="nucleotide sequence ID" value="NZ_CAJUON010000006.1"/>
</dbReference>
<evidence type="ECO:0000313" key="2">
    <source>
        <dbReference type="EMBL" id="MTU42157.1"/>
    </source>
</evidence>
<dbReference type="AlphaFoldDB" id="A0A6I3RY78"/>
<accession>A0A6I3RY78</accession>
<dbReference type="Proteomes" id="UP000462362">
    <property type="component" value="Unassembled WGS sequence"/>
</dbReference>
<proteinExistence type="predicted"/>
<dbReference type="GeneID" id="43350075"/>
<evidence type="ECO:0000256" key="1">
    <source>
        <dbReference type="SAM" id="MobiDB-lite"/>
    </source>
</evidence>
<organism evidence="2 3">
    <name type="scientific">Parasutterella excrementihominis</name>
    <dbReference type="NCBI Taxonomy" id="487175"/>
    <lineage>
        <taxon>Bacteria</taxon>
        <taxon>Pseudomonadati</taxon>
        <taxon>Pseudomonadota</taxon>
        <taxon>Betaproteobacteria</taxon>
        <taxon>Burkholderiales</taxon>
        <taxon>Sutterellaceae</taxon>
        <taxon>Parasutterella</taxon>
    </lineage>
</organism>
<protein>
    <submittedName>
        <fullName evidence="2">Uncharacterized protein</fullName>
    </submittedName>
</protein>